<reference evidence="3 4" key="1">
    <citation type="journal article" date="2019" name="Emerg. Microbes Infect.">
        <title>Comprehensive subspecies identification of 175 nontuberculous mycobacteria species based on 7547 genomic profiles.</title>
        <authorList>
            <person name="Matsumoto Y."/>
            <person name="Kinjo T."/>
            <person name="Motooka D."/>
            <person name="Nabeya D."/>
            <person name="Jung N."/>
            <person name="Uechi K."/>
            <person name="Horii T."/>
            <person name="Iida T."/>
            <person name="Fujita J."/>
            <person name="Nakamura S."/>
        </authorList>
    </citation>
    <scope>NUCLEOTIDE SEQUENCE [LARGE SCALE GENOMIC DNA]</scope>
    <source>
        <strain evidence="3 4">JCM 30396</strain>
    </source>
</reference>
<evidence type="ECO:0000313" key="3">
    <source>
        <dbReference type="EMBL" id="BBY67228.1"/>
    </source>
</evidence>
<keyword evidence="2" id="KW-0812">Transmembrane</keyword>
<feature type="transmembrane region" description="Helical" evidence="2">
    <location>
        <begin position="32"/>
        <end position="51"/>
    </location>
</feature>
<protein>
    <submittedName>
        <fullName evidence="3">Uncharacterized protein</fullName>
    </submittedName>
</protein>
<dbReference type="Proteomes" id="UP000467148">
    <property type="component" value="Chromosome"/>
</dbReference>
<accession>A0A7I7TDP4</accession>
<keyword evidence="2" id="KW-1133">Transmembrane helix</keyword>
<feature type="region of interest" description="Disordered" evidence="1">
    <location>
        <begin position="75"/>
        <end position="109"/>
    </location>
</feature>
<name>A0A7I7TDP4_9MYCO</name>
<evidence type="ECO:0000256" key="1">
    <source>
        <dbReference type="SAM" id="MobiDB-lite"/>
    </source>
</evidence>
<dbReference type="RefSeq" id="WP_163751232.1">
    <property type="nucleotide sequence ID" value="NZ_AP022596.1"/>
</dbReference>
<keyword evidence="2" id="KW-0472">Membrane</keyword>
<dbReference type="AlphaFoldDB" id="A0A7I7TDP4"/>
<feature type="compositionally biased region" description="Basic and acidic residues" evidence="1">
    <location>
        <begin position="1"/>
        <end position="14"/>
    </location>
</feature>
<evidence type="ECO:0000313" key="4">
    <source>
        <dbReference type="Proteomes" id="UP000467148"/>
    </source>
</evidence>
<feature type="compositionally biased region" description="Polar residues" evidence="1">
    <location>
        <begin position="85"/>
        <end position="94"/>
    </location>
</feature>
<sequence length="109" mass="11071">MMSNEPHVHQDSLARRRNYATPTAGRSSRLKAFGTIVGAGAVLAAVFLTLAQPDTSVAGPGHVVAGGNNNPTYAPPAVPGMNMGGTVTETTPSSALPVEKAVPQIKAGH</sequence>
<gene>
    <name evidence="3" type="ORF">MHEL_54710</name>
</gene>
<evidence type="ECO:0000256" key="2">
    <source>
        <dbReference type="SAM" id="Phobius"/>
    </source>
</evidence>
<feature type="region of interest" description="Disordered" evidence="1">
    <location>
        <begin position="1"/>
        <end position="26"/>
    </location>
</feature>
<organism evidence="3 4">
    <name type="scientific">Mycolicibacterium helvum</name>
    <dbReference type="NCBI Taxonomy" id="1534349"/>
    <lineage>
        <taxon>Bacteria</taxon>
        <taxon>Bacillati</taxon>
        <taxon>Actinomycetota</taxon>
        <taxon>Actinomycetes</taxon>
        <taxon>Mycobacteriales</taxon>
        <taxon>Mycobacteriaceae</taxon>
        <taxon>Mycolicibacterium</taxon>
    </lineage>
</organism>
<dbReference type="EMBL" id="AP022596">
    <property type="protein sequence ID" value="BBY67228.1"/>
    <property type="molecule type" value="Genomic_DNA"/>
</dbReference>
<keyword evidence="4" id="KW-1185">Reference proteome</keyword>
<dbReference type="KEGG" id="mhev:MHEL_54710"/>
<proteinExistence type="predicted"/>